<dbReference type="SMART" id="SM01101">
    <property type="entry name" value="CRISPR_assoc"/>
    <property type="match status" value="1"/>
</dbReference>
<evidence type="ECO:0000313" key="1">
    <source>
        <dbReference type="EMBL" id="SEM66807.1"/>
    </source>
</evidence>
<dbReference type="Gene3D" id="3.30.70.1210">
    <property type="entry name" value="Crispr-associated protein, domain 2"/>
    <property type="match status" value="1"/>
</dbReference>
<accession>A0A1H8AB79</accession>
<dbReference type="EMBL" id="FOBS01000032">
    <property type="protein sequence ID" value="SEM66807.1"/>
    <property type="molecule type" value="Genomic_DNA"/>
</dbReference>
<dbReference type="SUPFAM" id="SSF117987">
    <property type="entry name" value="CRISPR-associated protein"/>
    <property type="match status" value="2"/>
</dbReference>
<dbReference type="OrthoDB" id="9795689at2"/>
<name>A0A1H8AB79_9BACT</name>
<sequence length="201" mass="22868">MYLSKILIKGPACRNPYEIHKVLWNLFPVDEAADRDFLFRVSHADRNRAEILMQSIREPERSSDKVQILACKDYPLLLIPGQRLRFLLLANPVKTIDDEAGRTKADGATKKCRVPLIREEEQRSWMERKFQHVASIETLVIDPVFPLIFRKSREGRIGKIQPVCFQGVLKVEEPVSMTELIEKGVGPAKAFGCGLLSLARA</sequence>
<proteinExistence type="predicted"/>
<dbReference type="AlphaFoldDB" id="A0A1H8AB79"/>
<dbReference type="Proteomes" id="UP000198744">
    <property type="component" value="Unassembled WGS sequence"/>
</dbReference>
<dbReference type="Gene3D" id="3.30.70.1200">
    <property type="entry name" value="Crispr-associated protein, domain 1"/>
    <property type="match status" value="1"/>
</dbReference>
<dbReference type="STRING" id="43775.SAMN04489760_13211"/>
<evidence type="ECO:0000313" key="2">
    <source>
        <dbReference type="Proteomes" id="UP000198744"/>
    </source>
</evidence>
<keyword evidence="2" id="KW-1185">Reference proteome</keyword>
<dbReference type="CDD" id="cd09727">
    <property type="entry name" value="Cas6_I-E"/>
    <property type="match status" value="1"/>
</dbReference>
<dbReference type="NCBIfam" id="TIGR01907">
    <property type="entry name" value="casE_Cse3"/>
    <property type="match status" value="1"/>
</dbReference>
<reference evidence="1 2" key="1">
    <citation type="submission" date="2016-10" db="EMBL/GenBank/DDBJ databases">
        <authorList>
            <person name="de Groot N.N."/>
        </authorList>
    </citation>
    <scope>NUCLEOTIDE SEQUENCE [LARGE SCALE GENOMIC DNA]</scope>
    <source>
        <strain evidence="1 2">DSM 8423</strain>
    </source>
</reference>
<protein>
    <submittedName>
        <fullName evidence="1">CRISPR-associated protein, Cse3 family</fullName>
    </submittedName>
</protein>
<dbReference type="RefSeq" id="WP_093884548.1">
    <property type="nucleotide sequence ID" value="NZ_FOBS01000032.1"/>
</dbReference>
<dbReference type="Pfam" id="PF08798">
    <property type="entry name" value="CRISPR_assoc"/>
    <property type="match status" value="1"/>
</dbReference>
<organism evidence="1 2">
    <name type="scientific">Syntrophus gentianae</name>
    <dbReference type="NCBI Taxonomy" id="43775"/>
    <lineage>
        <taxon>Bacteria</taxon>
        <taxon>Pseudomonadati</taxon>
        <taxon>Thermodesulfobacteriota</taxon>
        <taxon>Syntrophia</taxon>
        <taxon>Syntrophales</taxon>
        <taxon>Syntrophaceae</taxon>
        <taxon>Syntrophus</taxon>
    </lineage>
</organism>
<gene>
    <name evidence="1" type="ORF">SAMN04489760_13211</name>
</gene>
<dbReference type="InterPro" id="IPR010179">
    <property type="entry name" value="CRISPR-assoc_prot_Cse3"/>
</dbReference>